<dbReference type="GeneID" id="24106833"/>
<evidence type="ECO:0000256" key="4">
    <source>
        <dbReference type="ARBA" id="ARBA00015388"/>
    </source>
</evidence>
<feature type="compositionally biased region" description="Polar residues" evidence="9">
    <location>
        <begin position="29"/>
        <end position="44"/>
    </location>
</feature>
<feature type="compositionally biased region" description="Low complexity" evidence="9">
    <location>
        <begin position="45"/>
        <end position="60"/>
    </location>
</feature>
<dbReference type="InterPro" id="IPR007603">
    <property type="entry name" value="Choline_transptr-like"/>
</dbReference>
<feature type="transmembrane region" description="Helical" evidence="8">
    <location>
        <begin position="427"/>
        <end position="450"/>
    </location>
</feature>
<evidence type="ECO:0000256" key="6">
    <source>
        <dbReference type="ARBA" id="ARBA00022989"/>
    </source>
</evidence>
<comment type="subcellular location">
    <subcellularLocation>
        <location evidence="8">Cell membrane</location>
        <topology evidence="8">Multi-pass membrane protein</topology>
    </subcellularLocation>
    <subcellularLocation>
        <location evidence="2">Membrane</location>
        <topology evidence="2">Multi-pass membrane protein</topology>
    </subcellularLocation>
</comment>
<organism evidence="10 11">
    <name type="scientific">Pseudozyma hubeiensis (strain SY62)</name>
    <name type="common">Yeast</name>
    <dbReference type="NCBI Taxonomy" id="1305764"/>
    <lineage>
        <taxon>Eukaryota</taxon>
        <taxon>Fungi</taxon>
        <taxon>Dikarya</taxon>
        <taxon>Basidiomycota</taxon>
        <taxon>Ustilaginomycotina</taxon>
        <taxon>Ustilaginomycetes</taxon>
        <taxon>Ustilaginales</taxon>
        <taxon>Ustilaginaceae</taxon>
        <taxon>Pseudozyma</taxon>
    </lineage>
</organism>
<keyword evidence="7 8" id="KW-0472">Membrane</keyword>
<dbReference type="AlphaFoldDB" id="R9NZ61"/>
<sequence>MSQQYSYGGGGSGGYPPPPPQMQQPGSYAQGNYQGQPQGAQDQYYNGQQPQGNAPQQYYGGDHKQPLKPEGFEGQRLEPKPKFRDPIFLVLFLAVFGGFIALSVICLRGYSNSNINESIGQGNVAGNTLNGQTAIMFMICCAVALVLSFIYILLVRTFPKFILEATLLLTTLANVAFCVYLWVRGNTAAAIIFTIFAVFSVIAYFFMRKRIPLAKLILVTVIRTAEQYKSVYVVALGGLIVETAFSAWTSWVVVATYQRFEPSGQAAGSSSSNASVIGLMVFIVFSYYWISEVIKNVAFTTVAGIFGVAYYNANKVAHAAWGALRRSMTYSLGSICFGSLIVAILDMLRALFNLLQSQAASDGDLTGQILACVAGCCVACIQGLVEYFNRYAYINIALYGNGYIAAAKETWSLLKDRGIDALINDSLVNIVFNCGAFIVGLLTALFAFIYEQKTNPQYLQNDSGYYSIILLVAFGLGFNIALSVGSGSIASGVSTYFVALAEDPYVLQGKNPELFEMIRQQYPRVVQGVGH</sequence>
<feature type="compositionally biased region" description="Basic and acidic residues" evidence="9">
    <location>
        <begin position="61"/>
        <end position="76"/>
    </location>
</feature>
<dbReference type="STRING" id="1305764.R9NZ61"/>
<feature type="transmembrane region" description="Helical" evidence="8">
    <location>
        <begin position="161"/>
        <end position="182"/>
    </location>
</feature>
<name>R9NZ61_PSEHS</name>
<keyword evidence="5 8" id="KW-0812">Transmembrane</keyword>
<keyword evidence="11" id="KW-1185">Reference proteome</keyword>
<dbReference type="EMBL" id="DF238780">
    <property type="protein sequence ID" value="GAC93967.1"/>
    <property type="molecule type" value="Genomic_DNA"/>
</dbReference>
<reference evidence="11" key="1">
    <citation type="journal article" date="2013" name="Genome Announc.">
        <title>Draft genome sequence of the basidiomycetous yeast-like fungus Pseudozyma hubeiensis SY62, which produces an abundant amount of the biosurfactant mannosylerythritol lipids.</title>
        <authorList>
            <person name="Konishi M."/>
            <person name="Hatada Y."/>
            <person name="Horiuchi J."/>
        </authorList>
    </citation>
    <scope>NUCLEOTIDE SEQUENCE [LARGE SCALE GENOMIC DNA]</scope>
    <source>
        <strain evidence="11">SY62</strain>
    </source>
</reference>
<evidence type="ECO:0000256" key="2">
    <source>
        <dbReference type="ARBA" id="ARBA00004141"/>
    </source>
</evidence>
<feature type="transmembrane region" description="Helical" evidence="8">
    <location>
        <begin position="231"/>
        <end position="254"/>
    </location>
</feature>
<dbReference type="PANTHER" id="PTHR12385">
    <property type="entry name" value="CHOLINE TRANSPORTER-LIKE (SLC FAMILY 44)"/>
    <property type="match status" value="1"/>
</dbReference>
<dbReference type="eggNOG" id="KOG1362">
    <property type="taxonomic scope" value="Eukaryota"/>
</dbReference>
<feature type="transmembrane region" description="Helical" evidence="8">
    <location>
        <begin position="87"/>
        <end position="111"/>
    </location>
</feature>
<feature type="transmembrane region" description="Helical" evidence="8">
    <location>
        <begin position="131"/>
        <end position="154"/>
    </location>
</feature>
<feature type="region of interest" description="Disordered" evidence="9">
    <location>
        <begin position="1"/>
        <end position="76"/>
    </location>
</feature>
<comment type="similarity">
    <text evidence="3 8">Belongs to the CTL (choline transporter-like) family.</text>
</comment>
<dbReference type="GO" id="GO:0005886">
    <property type="term" value="C:plasma membrane"/>
    <property type="evidence" value="ECO:0007669"/>
    <property type="project" value="UniProtKB-SubCell"/>
</dbReference>
<evidence type="ECO:0000256" key="3">
    <source>
        <dbReference type="ARBA" id="ARBA00007168"/>
    </source>
</evidence>
<dbReference type="PANTHER" id="PTHR12385:SF4">
    <property type="entry name" value="PROTEIN PNS1"/>
    <property type="match status" value="1"/>
</dbReference>
<feature type="transmembrane region" description="Helical" evidence="8">
    <location>
        <begin position="328"/>
        <end position="348"/>
    </location>
</feature>
<dbReference type="Proteomes" id="UP000014071">
    <property type="component" value="Unassembled WGS sequence"/>
</dbReference>
<dbReference type="RefSeq" id="XP_012187554.1">
    <property type="nucleotide sequence ID" value="XM_012332164.1"/>
</dbReference>
<feature type="transmembrane region" description="Helical" evidence="8">
    <location>
        <begin position="274"/>
        <end position="290"/>
    </location>
</feature>
<evidence type="ECO:0000256" key="7">
    <source>
        <dbReference type="ARBA" id="ARBA00023136"/>
    </source>
</evidence>
<dbReference type="GO" id="GO:0022857">
    <property type="term" value="F:transmembrane transporter activity"/>
    <property type="evidence" value="ECO:0007669"/>
    <property type="project" value="UniProtKB-UniRule"/>
</dbReference>
<evidence type="ECO:0000256" key="9">
    <source>
        <dbReference type="SAM" id="MobiDB-lite"/>
    </source>
</evidence>
<gene>
    <name evidence="10" type="ORF">PHSY_001536</name>
</gene>
<dbReference type="HOGENOM" id="CLU_026724_0_0_1"/>
<keyword evidence="6 8" id="KW-1133">Transmembrane helix</keyword>
<evidence type="ECO:0000256" key="5">
    <source>
        <dbReference type="ARBA" id="ARBA00022692"/>
    </source>
</evidence>
<feature type="transmembrane region" description="Helical" evidence="8">
    <location>
        <begin position="369"/>
        <end position="385"/>
    </location>
</feature>
<feature type="transmembrane region" description="Helical" evidence="8">
    <location>
        <begin position="188"/>
        <end position="207"/>
    </location>
</feature>
<evidence type="ECO:0000313" key="11">
    <source>
        <dbReference type="Proteomes" id="UP000014071"/>
    </source>
</evidence>
<evidence type="ECO:0000256" key="8">
    <source>
        <dbReference type="RuleBase" id="RU368066"/>
    </source>
</evidence>
<dbReference type="Pfam" id="PF04515">
    <property type="entry name" value="Choline_transpo"/>
    <property type="match status" value="1"/>
</dbReference>
<evidence type="ECO:0000256" key="1">
    <source>
        <dbReference type="ARBA" id="ARBA00002957"/>
    </source>
</evidence>
<dbReference type="OrthoDB" id="44736at2759"/>
<protein>
    <recommendedName>
        <fullName evidence="4 8">Protein PNS1</fullName>
    </recommendedName>
</protein>
<accession>R9NZ61</accession>
<feature type="transmembrane region" description="Helical" evidence="8">
    <location>
        <begin position="465"/>
        <end position="484"/>
    </location>
</feature>
<proteinExistence type="inferred from homology"/>
<comment type="function">
    <text evidence="1 8">Probably involved in transport through the plasma membrane.</text>
</comment>
<evidence type="ECO:0000313" key="10">
    <source>
        <dbReference type="EMBL" id="GAC93967.1"/>
    </source>
</evidence>